<dbReference type="Gene3D" id="3.90.180.10">
    <property type="entry name" value="Medium-chain alcohol dehydrogenases, catalytic domain"/>
    <property type="match status" value="1"/>
</dbReference>
<dbReference type="SMART" id="SM00829">
    <property type="entry name" value="PKS_ER"/>
    <property type="match status" value="1"/>
</dbReference>
<dbReference type="InterPro" id="IPR011032">
    <property type="entry name" value="GroES-like_sf"/>
</dbReference>
<dbReference type="GeneID" id="32689946"/>
<dbReference type="CDD" id="cd05289">
    <property type="entry name" value="MDR_like_2"/>
    <property type="match status" value="1"/>
</dbReference>
<dbReference type="KEGG" id="gta:BCM27_19075"/>
<dbReference type="Pfam" id="PF13602">
    <property type="entry name" value="ADH_zinc_N_2"/>
    <property type="match status" value="1"/>
</dbReference>
<gene>
    <name evidence="2" type="ORF">DLJ61_19270</name>
</gene>
<dbReference type="SUPFAM" id="SSF50129">
    <property type="entry name" value="GroES-like"/>
    <property type="match status" value="1"/>
</dbReference>
<dbReference type="PANTHER" id="PTHR43482:SF1">
    <property type="entry name" value="PROTEIN AST1-RELATED"/>
    <property type="match status" value="1"/>
</dbReference>
<protein>
    <submittedName>
        <fullName evidence="2">NADP-dependent oxidoreductase</fullName>
    </submittedName>
</protein>
<dbReference type="SUPFAM" id="SSF51735">
    <property type="entry name" value="NAD(P)-binding Rossmann-fold domains"/>
    <property type="match status" value="1"/>
</dbReference>
<dbReference type="RefSeq" id="WP_004019450.1">
    <property type="nucleotide sequence ID" value="NZ_CABEIC010000002.1"/>
</dbReference>
<dbReference type="InterPro" id="IPR013154">
    <property type="entry name" value="ADH-like_N"/>
</dbReference>
<dbReference type="PANTHER" id="PTHR43482">
    <property type="entry name" value="PROTEIN AST1-RELATED"/>
    <property type="match status" value="1"/>
</dbReference>
<evidence type="ECO:0000313" key="3">
    <source>
        <dbReference type="Proteomes" id="UP000247118"/>
    </source>
</evidence>
<name>A0AAD0K8R5_9ACTN</name>
<accession>A0AAD0K8R5</accession>
<dbReference type="InterPro" id="IPR020843">
    <property type="entry name" value="ER"/>
</dbReference>
<dbReference type="InterPro" id="IPR036291">
    <property type="entry name" value="NAD(P)-bd_dom_sf"/>
</dbReference>
<organism evidence="2 3">
    <name type="scientific">Gordonia terrae</name>
    <dbReference type="NCBI Taxonomy" id="2055"/>
    <lineage>
        <taxon>Bacteria</taxon>
        <taxon>Bacillati</taxon>
        <taxon>Actinomycetota</taxon>
        <taxon>Actinomycetes</taxon>
        <taxon>Mycobacteriales</taxon>
        <taxon>Gordoniaceae</taxon>
        <taxon>Gordonia</taxon>
    </lineage>
</organism>
<dbReference type="GO" id="GO:0016491">
    <property type="term" value="F:oxidoreductase activity"/>
    <property type="evidence" value="ECO:0007669"/>
    <property type="project" value="InterPro"/>
</dbReference>
<dbReference type="Gene3D" id="3.40.50.720">
    <property type="entry name" value="NAD(P)-binding Rossmann-like Domain"/>
    <property type="match status" value="1"/>
</dbReference>
<evidence type="ECO:0000259" key="1">
    <source>
        <dbReference type="SMART" id="SM00829"/>
    </source>
</evidence>
<sequence length="316" mass="33071">MRAVVIPRFGTPDVLEVRNVEVRPAGEGEVRIAVAATAVNPTDIATRSGLVAAAYRDFDPPYIAGMDAAGVIESVGPGSASDRFAVGDEVMSIVMPRRPEGGAHAELIVVPTAAVVPKPSTLSIEQAAMLPMNGLTALEALSVLDLRPGATLAITGGSGFLAAFVMTLARRRGIHVIADGRPDEWDTIRKHGAAEVVARGPGVEERIRSAAGGGVDAVLDTALIGSSLYPCIVDGGVLACVRTFDGVPPERGILVREVWVRERLLDTDGLTELATLADEGLFDFLIATGRFAPEQAADAHRMIEAGGVRGRPLILF</sequence>
<reference evidence="2 3" key="1">
    <citation type="submission" date="2018-05" db="EMBL/GenBank/DDBJ databases">
        <title>Complete genome sequence of Gordonia terrae NRRL B-16283.</title>
        <authorList>
            <person name="Garlena R.A."/>
            <person name="Russell D.A."/>
            <person name="Hatfull G.F."/>
        </authorList>
    </citation>
    <scope>NUCLEOTIDE SEQUENCE [LARGE SCALE GENOMIC DNA]</scope>
    <source>
        <strain evidence="2 3">NRRL B-16283</strain>
    </source>
</reference>
<feature type="domain" description="Enoyl reductase (ER)" evidence="1">
    <location>
        <begin position="10"/>
        <end position="314"/>
    </location>
</feature>
<evidence type="ECO:0000313" key="2">
    <source>
        <dbReference type="EMBL" id="AWO85368.1"/>
    </source>
</evidence>
<dbReference type="AlphaFoldDB" id="A0AAD0K8R5"/>
<dbReference type="EMBL" id="CP029604">
    <property type="protein sequence ID" value="AWO85368.1"/>
    <property type="molecule type" value="Genomic_DNA"/>
</dbReference>
<dbReference type="Proteomes" id="UP000247118">
    <property type="component" value="Chromosome"/>
</dbReference>
<dbReference type="Pfam" id="PF08240">
    <property type="entry name" value="ADH_N"/>
    <property type="match status" value="1"/>
</dbReference>
<proteinExistence type="predicted"/>
<dbReference type="InterPro" id="IPR052585">
    <property type="entry name" value="Lipid_raft_assoc_Zn_ADH"/>
</dbReference>